<dbReference type="GO" id="GO:0005634">
    <property type="term" value="C:nucleus"/>
    <property type="evidence" value="ECO:0007669"/>
    <property type="project" value="UniProtKB-SubCell"/>
</dbReference>
<comment type="caution">
    <text evidence="9">The sequence shown here is derived from an EMBL/GenBank/DDBJ whole genome shotgun (WGS) entry which is preliminary data.</text>
</comment>
<dbReference type="GO" id="GO:0000775">
    <property type="term" value="C:chromosome, centromeric region"/>
    <property type="evidence" value="ECO:0007669"/>
    <property type="project" value="UniProtKB-SubCell"/>
</dbReference>
<keyword evidence="6" id="KW-0539">Nucleus</keyword>
<keyword evidence="10" id="KW-1185">Reference proteome</keyword>
<protein>
    <submittedName>
        <fullName evidence="9">Putative centromere protein K</fullName>
    </submittedName>
</protein>
<evidence type="ECO:0000256" key="3">
    <source>
        <dbReference type="ARBA" id="ARBA00005795"/>
    </source>
</evidence>
<keyword evidence="4" id="KW-0158">Chromosome</keyword>
<evidence type="ECO:0000256" key="1">
    <source>
        <dbReference type="ARBA" id="ARBA00004123"/>
    </source>
</evidence>
<dbReference type="InterPro" id="IPR020993">
    <property type="entry name" value="Centromere_CenpK"/>
</dbReference>
<name>A0A423TAS1_PENVA</name>
<dbReference type="Proteomes" id="UP000283509">
    <property type="component" value="Unassembled WGS sequence"/>
</dbReference>
<dbReference type="PANTHER" id="PTHR14401">
    <property type="entry name" value="CENTROMERE PROTEIN K"/>
    <property type="match status" value="1"/>
</dbReference>
<dbReference type="EMBL" id="QCYY01002023">
    <property type="protein sequence ID" value="ROT73511.1"/>
    <property type="molecule type" value="Genomic_DNA"/>
</dbReference>
<gene>
    <name evidence="9" type="ORF">C7M84_008049</name>
</gene>
<feature type="coiled-coil region" evidence="8">
    <location>
        <begin position="14"/>
        <end position="74"/>
    </location>
</feature>
<comment type="similarity">
    <text evidence="3">Belongs to the CENP-K/MCM22 family.</text>
</comment>
<reference evidence="9 10" key="1">
    <citation type="submission" date="2018-04" db="EMBL/GenBank/DDBJ databases">
        <authorList>
            <person name="Zhang X."/>
            <person name="Yuan J."/>
            <person name="Li F."/>
            <person name="Xiang J."/>
        </authorList>
    </citation>
    <scope>NUCLEOTIDE SEQUENCE [LARGE SCALE GENOMIC DNA]</scope>
    <source>
        <tissue evidence="9">Muscle</tissue>
    </source>
</reference>
<evidence type="ECO:0000256" key="2">
    <source>
        <dbReference type="ARBA" id="ARBA00004584"/>
    </source>
</evidence>
<comment type="subcellular location">
    <subcellularLocation>
        <location evidence="2">Chromosome</location>
        <location evidence="2">Centromere</location>
    </subcellularLocation>
    <subcellularLocation>
        <location evidence="1">Nucleus</location>
    </subcellularLocation>
</comment>
<feature type="coiled-coil region" evidence="8">
    <location>
        <begin position="98"/>
        <end position="142"/>
    </location>
</feature>
<dbReference type="GO" id="GO:0000070">
    <property type="term" value="P:mitotic sister chromatid segregation"/>
    <property type="evidence" value="ECO:0007669"/>
    <property type="project" value="TreeGrafter"/>
</dbReference>
<dbReference type="GO" id="GO:0051382">
    <property type="term" value="P:kinetochore assembly"/>
    <property type="evidence" value="ECO:0007669"/>
    <property type="project" value="InterPro"/>
</dbReference>
<evidence type="ECO:0000256" key="5">
    <source>
        <dbReference type="ARBA" id="ARBA00023054"/>
    </source>
</evidence>
<dbReference type="OrthoDB" id="9445768at2759"/>
<evidence type="ECO:0000256" key="7">
    <source>
        <dbReference type="ARBA" id="ARBA00023328"/>
    </source>
</evidence>
<evidence type="ECO:0000313" key="9">
    <source>
        <dbReference type="EMBL" id="ROT73511.1"/>
    </source>
</evidence>
<evidence type="ECO:0000256" key="6">
    <source>
        <dbReference type="ARBA" id="ARBA00023242"/>
    </source>
</evidence>
<evidence type="ECO:0000256" key="4">
    <source>
        <dbReference type="ARBA" id="ARBA00022454"/>
    </source>
</evidence>
<reference evidence="9 10" key="2">
    <citation type="submission" date="2019-01" db="EMBL/GenBank/DDBJ databases">
        <title>The decoding of complex shrimp genome reveals the adaptation for benthos swimmer, frequently molting mechanism and breeding impact on genome.</title>
        <authorList>
            <person name="Sun Y."/>
            <person name="Gao Y."/>
            <person name="Yu Y."/>
        </authorList>
    </citation>
    <scope>NUCLEOTIDE SEQUENCE [LARGE SCALE GENOMIC DNA]</scope>
    <source>
        <tissue evidence="9">Muscle</tissue>
    </source>
</reference>
<keyword evidence="7" id="KW-0137">Centromere</keyword>
<sequence length="243" mass="28568">MAFATEKIDTVVVKESLERLRDDVAIGLEDLTRELGEKTRVLAREPSLRDDKDLDNMMKRKLHLESEIEATMETDLAFLPDDKKMLIRLAREEAESTALNNKRALNFYQQKKKELQEEKKTYEEMVNKAVKVNEKLDELLKDRSESALIDILKKRYEETGILFRELRTVLHLILTEFYPEEEEGLSMENLLEVLVTKMIEDGNDPYVNIHEGMKDYHIAFLLRANLIMRHKNDVTRIRFVDPN</sequence>
<dbReference type="Pfam" id="PF11802">
    <property type="entry name" value="CENP-K"/>
    <property type="match status" value="1"/>
</dbReference>
<evidence type="ECO:0000256" key="8">
    <source>
        <dbReference type="SAM" id="Coils"/>
    </source>
</evidence>
<proteinExistence type="inferred from homology"/>
<dbReference type="AlphaFoldDB" id="A0A423TAS1"/>
<keyword evidence="5 8" id="KW-0175">Coiled coil</keyword>
<evidence type="ECO:0000313" key="10">
    <source>
        <dbReference type="Proteomes" id="UP000283509"/>
    </source>
</evidence>
<organism evidence="9 10">
    <name type="scientific">Penaeus vannamei</name>
    <name type="common">Whiteleg shrimp</name>
    <name type="synonym">Litopenaeus vannamei</name>
    <dbReference type="NCBI Taxonomy" id="6689"/>
    <lineage>
        <taxon>Eukaryota</taxon>
        <taxon>Metazoa</taxon>
        <taxon>Ecdysozoa</taxon>
        <taxon>Arthropoda</taxon>
        <taxon>Crustacea</taxon>
        <taxon>Multicrustacea</taxon>
        <taxon>Malacostraca</taxon>
        <taxon>Eumalacostraca</taxon>
        <taxon>Eucarida</taxon>
        <taxon>Decapoda</taxon>
        <taxon>Dendrobranchiata</taxon>
        <taxon>Penaeoidea</taxon>
        <taxon>Penaeidae</taxon>
        <taxon>Penaeus</taxon>
    </lineage>
</organism>
<accession>A0A423TAS1</accession>
<dbReference type="PANTHER" id="PTHR14401:SF6">
    <property type="entry name" value="CENTROMERE PROTEIN K"/>
    <property type="match status" value="1"/>
</dbReference>